<protein>
    <recommendedName>
        <fullName evidence="1">SEFIR domain-containing protein</fullName>
    </recommendedName>
</protein>
<proteinExistence type="predicted"/>
<sequence>MIIIAISPKYIADVEGIAMDSHGRHTKYIYSVMQNEFIQQGSLNFRFIPVLFLNASKEHVPRWLQNTDLYHWPLHSEDLLLRLLRRERYAPPPVATEIGVIIQPVPLCAAMPTP</sequence>
<feature type="domain" description="SEFIR" evidence="1">
    <location>
        <begin position="1"/>
        <end position="81"/>
    </location>
</feature>
<dbReference type="Proteomes" id="UP000694523">
    <property type="component" value="Unplaced"/>
</dbReference>
<dbReference type="PANTHER" id="PTHR34257">
    <property type="entry name" value="ADAPTER PROTEIN CIKS"/>
    <property type="match status" value="1"/>
</dbReference>
<evidence type="ECO:0000313" key="3">
    <source>
        <dbReference type="Proteomes" id="UP000694523"/>
    </source>
</evidence>
<dbReference type="Pfam" id="PF08357">
    <property type="entry name" value="SEFIR"/>
    <property type="match status" value="1"/>
</dbReference>
<name>A0A8C6TNT9_9GOBI</name>
<reference evidence="2" key="1">
    <citation type="submission" date="2025-08" db="UniProtKB">
        <authorList>
            <consortium name="Ensembl"/>
        </authorList>
    </citation>
    <scope>IDENTIFICATION</scope>
</reference>
<reference evidence="2" key="2">
    <citation type="submission" date="2025-09" db="UniProtKB">
        <authorList>
            <consortium name="Ensembl"/>
        </authorList>
    </citation>
    <scope>IDENTIFICATION</scope>
</reference>
<dbReference type="AlphaFoldDB" id="A0A8C6TNT9"/>
<dbReference type="InterPro" id="IPR053047">
    <property type="entry name" value="E3_ubiq_ligase_TRAF3IP2"/>
</dbReference>
<dbReference type="InterPro" id="IPR013568">
    <property type="entry name" value="SEFIR_dom"/>
</dbReference>
<organism evidence="2 3">
    <name type="scientific">Neogobius melanostomus</name>
    <name type="common">round goby</name>
    <dbReference type="NCBI Taxonomy" id="47308"/>
    <lineage>
        <taxon>Eukaryota</taxon>
        <taxon>Metazoa</taxon>
        <taxon>Chordata</taxon>
        <taxon>Craniata</taxon>
        <taxon>Vertebrata</taxon>
        <taxon>Euteleostomi</taxon>
        <taxon>Actinopterygii</taxon>
        <taxon>Neopterygii</taxon>
        <taxon>Teleostei</taxon>
        <taxon>Neoteleostei</taxon>
        <taxon>Acanthomorphata</taxon>
        <taxon>Gobiaria</taxon>
        <taxon>Gobiiformes</taxon>
        <taxon>Gobioidei</taxon>
        <taxon>Gobiidae</taxon>
        <taxon>Benthophilinae</taxon>
        <taxon>Neogobiini</taxon>
        <taxon>Neogobius</taxon>
    </lineage>
</organism>
<evidence type="ECO:0000313" key="2">
    <source>
        <dbReference type="Ensembl" id="ENSNMLP00000023419.1"/>
    </source>
</evidence>
<dbReference type="PANTHER" id="PTHR34257:SF4">
    <property type="entry name" value="ADAPTER PROTEIN CIKS"/>
    <property type="match status" value="1"/>
</dbReference>
<keyword evidence="3" id="KW-1185">Reference proteome</keyword>
<dbReference type="Ensembl" id="ENSNMLT00000026205.1">
    <property type="protein sequence ID" value="ENSNMLP00000023419.1"/>
    <property type="gene ID" value="ENSNMLG00000015072.1"/>
</dbReference>
<dbReference type="GO" id="GO:0006959">
    <property type="term" value="P:humoral immune response"/>
    <property type="evidence" value="ECO:0007669"/>
    <property type="project" value="TreeGrafter"/>
</dbReference>
<accession>A0A8C6TNT9</accession>
<dbReference type="GO" id="GO:0043123">
    <property type="term" value="P:positive regulation of canonical NF-kappaB signal transduction"/>
    <property type="evidence" value="ECO:0007669"/>
    <property type="project" value="TreeGrafter"/>
</dbReference>
<dbReference type="PROSITE" id="PS51534">
    <property type="entry name" value="SEFIR"/>
    <property type="match status" value="1"/>
</dbReference>
<evidence type="ECO:0000259" key="1">
    <source>
        <dbReference type="PROSITE" id="PS51534"/>
    </source>
</evidence>